<feature type="transmembrane region" description="Helical" evidence="7">
    <location>
        <begin position="6"/>
        <end position="26"/>
    </location>
</feature>
<proteinExistence type="predicted"/>
<keyword evidence="4 5" id="KW-0802">TPR repeat</keyword>
<feature type="repeat" description="TPR" evidence="5">
    <location>
        <begin position="167"/>
        <end position="200"/>
    </location>
</feature>
<dbReference type="InterPro" id="IPR019734">
    <property type="entry name" value="TPR_rpt"/>
</dbReference>
<gene>
    <name evidence="10" type="primary">ccmI</name>
    <name evidence="10" type="ORF">QPM17_02785</name>
</gene>
<feature type="region of interest" description="Disordered" evidence="6">
    <location>
        <begin position="384"/>
        <end position="414"/>
    </location>
</feature>
<dbReference type="Gene3D" id="1.25.40.10">
    <property type="entry name" value="Tetratricopeptide repeat domain"/>
    <property type="match status" value="1"/>
</dbReference>
<dbReference type="EMBL" id="JASSVS010000001">
    <property type="protein sequence ID" value="MDL0430035.1"/>
    <property type="molecule type" value="Genomic_DNA"/>
</dbReference>
<evidence type="ECO:0000313" key="10">
    <source>
        <dbReference type="EMBL" id="MDL0430035.1"/>
    </source>
</evidence>
<keyword evidence="3" id="KW-0201">Cytochrome c-type biogenesis</keyword>
<dbReference type="PROSITE" id="PS50005">
    <property type="entry name" value="TPR"/>
    <property type="match status" value="2"/>
</dbReference>
<keyword evidence="2" id="KW-0677">Repeat</keyword>
<dbReference type="InterPro" id="IPR017560">
    <property type="entry name" value="Cyt_c_biogenesis_CcmI"/>
</dbReference>
<sequence>MTQTFWLIAAALIILALVFIIAPLFFHRSGRRAELDLRNQNLLAYRSRMAELDREFEAGAMDEDSYRQLKEELAGSMLDDVPDADRGVLESPAQVSSGKSSVIVALVSLVLIPAAAVYLYQQWGAMDKVEQFRAMQEMMAADGDRLGQMQTLTAQLRERLEENPDNTDGWAMLGRTYMRLEQYSDAAWAFERLADSIEDDDKGKAVAWGLSAQAQFFLSQGGITPEVSEAIEKARSLNPDEVNSLGLLGIHAFSQENYEEAIRYWERIVEVAPDHPQIGSIRQGIDQAYQRLGLDAPGGGADVATGPGVTVRVEIAEAFRDEVPDDTTLFVLARSAEGRGGPPLAVARLTAGQLPLDVRLDDRFNMSPDAKLSDAGEVRVQARLSRSGNARAQAGDWEGKLDEPVPVTADSDDGPVTLVIDTQLVE</sequence>
<evidence type="ECO:0000256" key="5">
    <source>
        <dbReference type="PROSITE-ProRule" id="PRU00339"/>
    </source>
</evidence>
<reference evidence="10 11" key="1">
    <citation type="submission" date="2023-06" db="EMBL/GenBank/DDBJ databases">
        <title>Marinobacter azerbaijanicus a moderately halophilic, isolated from Urmia Lake in Azerbaijan region of Iran.</title>
        <authorList>
            <person name="Sanchez-Porro C."/>
            <person name="Aghdam E.M."/>
            <person name="Saheb S.M."/>
            <person name="Tarhriz V."/>
            <person name="Kazemi E."/>
            <person name="Ammozegar M.A."/>
            <person name="Ventosa A."/>
            <person name="Hejazi M.S."/>
        </authorList>
    </citation>
    <scope>NUCLEOTIDE SEQUENCE [LARGE SCALE GENOMIC DNA]</scope>
    <source>
        <strain evidence="10 11">TBZ242</strain>
    </source>
</reference>
<feature type="repeat" description="TPR" evidence="5">
    <location>
        <begin position="242"/>
        <end position="275"/>
    </location>
</feature>
<dbReference type="Pfam" id="PF23892">
    <property type="entry name" value="Ig_CycH"/>
    <property type="match status" value="1"/>
</dbReference>
<dbReference type="InterPro" id="IPR056413">
    <property type="entry name" value="TPR_CcmH_CycH"/>
</dbReference>
<evidence type="ECO:0000256" key="4">
    <source>
        <dbReference type="ARBA" id="ARBA00022803"/>
    </source>
</evidence>
<evidence type="ECO:0000256" key="3">
    <source>
        <dbReference type="ARBA" id="ARBA00022748"/>
    </source>
</evidence>
<evidence type="ECO:0000256" key="2">
    <source>
        <dbReference type="ARBA" id="ARBA00022737"/>
    </source>
</evidence>
<dbReference type="PANTHER" id="PTHR47870:SF4">
    <property type="entry name" value="CYTOCHROME C-TYPE BIOGENESIS PROTEIN CYCH"/>
    <property type="match status" value="1"/>
</dbReference>
<organism evidence="10 11">
    <name type="scientific">Marinobacter azerbaijanicus</name>
    <dbReference type="NCBI Taxonomy" id="3050455"/>
    <lineage>
        <taxon>Bacteria</taxon>
        <taxon>Pseudomonadati</taxon>
        <taxon>Pseudomonadota</taxon>
        <taxon>Gammaproteobacteria</taxon>
        <taxon>Pseudomonadales</taxon>
        <taxon>Marinobacteraceae</taxon>
        <taxon>Marinobacter</taxon>
    </lineage>
</organism>
<keyword evidence="7" id="KW-0812">Transmembrane</keyword>
<dbReference type="InterPro" id="IPR011990">
    <property type="entry name" value="TPR-like_helical_dom_sf"/>
</dbReference>
<evidence type="ECO:0000256" key="1">
    <source>
        <dbReference type="ARBA" id="ARBA00004196"/>
    </source>
</evidence>
<evidence type="ECO:0000313" key="11">
    <source>
        <dbReference type="Proteomes" id="UP001227964"/>
    </source>
</evidence>
<dbReference type="RefSeq" id="WP_285388542.1">
    <property type="nucleotide sequence ID" value="NZ_JASSVS010000001.1"/>
</dbReference>
<dbReference type="NCBIfam" id="TIGR03142">
    <property type="entry name" value="cytochro_ccmI"/>
    <property type="match status" value="1"/>
</dbReference>
<feature type="domain" description="Cytochrome c-type biogenesis protein H Ig-like" evidence="8">
    <location>
        <begin position="309"/>
        <end position="421"/>
    </location>
</feature>
<evidence type="ECO:0000256" key="7">
    <source>
        <dbReference type="SAM" id="Phobius"/>
    </source>
</evidence>
<accession>A0ABT7I8K5</accession>
<dbReference type="SUPFAM" id="SSF48452">
    <property type="entry name" value="TPR-like"/>
    <property type="match status" value="1"/>
</dbReference>
<dbReference type="Proteomes" id="UP001227964">
    <property type="component" value="Unassembled WGS sequence"/>
</dbReference>
<evidence type="ECO:0000259" key="8">
    <source>
        <dbReference type="Pfam" id="PF23892"/>
    </source>
</evidence>
<dbReference type="InterPro" id="IPR051263">
    <property type="entry name" value="C-type_cytochrome_biogenesis"/>
</dbReference>
<comment type="subcellular location">
    <subcellularLocation>
        <location evidence="1">Cell envelope</location>
    </subcellularLocation>
</comment>
<dbReference type="Pfam" id="PF23914">
    <property type="entry name" value="TPR_CcmH_CycH"/>
    <property type="match status" value="1"/>
</dbReference>
<evidence type="ECO:0000256" key="6">
    <source>
        <dbReference type="SAM" id="MobiDB-lite"/>
    </source>
</evidence>
<dbReference type="PANTHER" id="PTHR47870">
    <property type="entry name" value="CYTOCHROME C-TYPE BIOGENESIS PROTEIN CCMH"/>
    <property type="match status" value="1"/>
</dbReference>
<comment type="caution">
    <text evidence="10">The sequence shown here is derived from an EMBL/GenBank/DDBJ whole genome shotgun (WGS) entry which is preliminary data.</text>
</comment>
<name>A0ABT7I8K5_9GAMM</name>
<protein>
    <submittedName>
        <fullName evidence="10">C-type cytochrome biogenesis protein CcmI</fullName>
    </submittedName>
</protein>
<keyword evidence="7" id="KW-0472">Membrane</keyword>
<feature type="transmembrane region" description="Helical" evidence="7">
    <location>
        <begin position="102"/>
        <end position="120"/>
    </location>
</feature>
<dbReference type="InterPro" id="IPR056412">
    <property type="entry name" value="Ig_CycH"/>
</dbReference>
<keyword evidence="7" id="KW-1133">Transmembrane helix</keyword>
<keyword evidence="11" id="KW-1185">Reference proteome</keyword>
<feature type="domain" description="Cytochrome c-type biogenesis protein H TPR" evidence="9">
    <location>
        <begin position="144"/>
        <end position="273"/>
    </location>
</feature>
<evidence type="ECO:0000259" key="9">
    <source>
        <dbReference type="Pfam" id="PF23914"/>
    </source>
</evidence>
<dbReference type="SMART" id="SM00028">
    <property type="entry name" value="TPR"/>
    <property type="match status" value="2"/>
</dbReference>